<dbReference type="eggNOG" id="arCOG01115">
    <property type="taxonomic scope" value="Archaea"/>
</dbReference>
<dbReference type="Gene3D" id="2.40.50.1010">
    <property type="match status" value="1"/>
</dbReference>
<evidence type="ECO:0000256" key="6">
    <source>
        <dbReference type="HAMAP-Rule" id="MF_01892"/>
    </source>
</evidence>
<proteinExistence type="inferred from homology"/>
<dbReference type="InterPro" id="IPR055394">
    <property type="entry name" value="Zn_ribbon_TiaS"/>
</dbReference>
<dbReference type="Pfam" id="PF08489">
    <property type="entry name" value="TiaS_FLD"/>
    <property type="match status" value="1"/>
</dbReference>
<feature type="domain" description="OB" evidence="7">
    <location>
        <begin position="271"/>
        <end position="347"/>
    </location>
</feature>
<evidence type="ECO:0000256" key="1">
    <source>
        <dbReference type="ARBA" id="ARBA00022490"/>
    </source>
</evidence>
<dbReference type="Gene3D" id="3.30.70.2200">
    <property type="match status" value="1"/>
</dbReference>
<feature type="domain" description="TiaS-like TCKD" evidence="9">
    <location>
        <begin position="7"/>
        <end position="134"/>
    </location>
</feature>
<dbReference type="InterPro" id="IPR013696">
    <property type="entry name" value="TiaS_FLD"/>
</dbReference>
<dbReference type="InterPro" id="IPR053870">
    <property type="entry name" value="TiaS-like_TCKD"/>
</dbReference>
<name>L0ABA2_CALLD</name>
<dbReference type="GO" id="GO:0005524">
    <property type="term" value="F:ATP binding"/>
    <property type="evidence" value="ECO:0007669"/>
    <property type="project" value="UniProtKB-KW"/>
</dbReference>
<dbReference type="InterPro" id="IPR004365">
    <property type="entry name" value="NA-bd_OB_tRNA"/>
</dbReference>
<dbReference type="CDD" id="cd00029">
    <property type="entry name" value="C1"/>
    <property type="match status" value="1"/>
</dbReference>
<dbReference type="PANTHER" id="PTHR40705:SF2">
    <property type="entry name" value="DUF1743 DOMAIN-CONTAINING PROTEIN"/>
    <property type="match status" value="1"/>
</dbReference>
<keyword evidence="11" id="KW-0238">DNA-binding</keyword>
<evidence type="ECO:0000259" key="10">
    <source>
        <dbReference type="Pfam" id="PF23783"/>
    </source>
</evidence>
<dbReference type="InterPro" id="IPR024913">
    <property type="entry name" value="tRNA_Ile2__agm2C_synt"/>
</dbReference>
<dbReference type="GeneID" id="14211831"/>
<dbReference type="OrthoDB" id="39189at2157"/>
<comment type="subcellular location">
    <subcellularLocation>
        <location evidence="6">Cytoplasm</location>
    </subcellularLocation>
</comment>
<dbReference type="GO" id="GO:0005737">
    <property type="term" value="C:cytoplasm"/>
    <property type="evidence" value="ECO:0007669"/>
    <property type="project" value="UniProtKB-SubCell"/>
</dbReference>
<keyword evidence="5 6" id="KW-0067">ATP-binding</keyword>
<comment type="catalytic activity">
    <reaction evidence="6">
        <text>cytidine(34) in tRNA(Ile2) + agmatine + ATP + H2O = 2-agmatinylcytidine(34) in tRNA(Ile2) + AMP + 2 phosphate + 2 H(+)</text>
        <dbReference type="Rhea" id="RHEA:43608"/>
        <dbReference type="Rhea" id="RHEA-COMP:10625"/>
        <dbReference type="Rhea" id="RHEA-COMP:10626"/>
        <dbReference type="ChEBI" id="CHEBI:15377"/>
        <dbReference type="ChEBI" id="CHEBI:15378"/>
        <dbReference type="ChEBI" id="CHEBI:30616"/>
        <dbReference type="ChEBI" id="CHEBI:43474"/>
        <dbReference type="ChEBI" id="CHEBI:58145"/>
        <dbReference type="ChEBI" id="CHEBI:82748"/>
        <dbReference type="ChEBI" id="CHEBI:83545"/>
        <dbReference type="ChEBI" id="CHEBI:456215"/>
        <dbReference type="EC" id="6.3.4.22"/>
    </reaction>
</comment>
<gene>
    <name evidence="6" type="primary">tiaS</name>
    <name evidence="11" type="ordered locus">Calag_0571</name>
</gene>
<evidence type="ECO:0000259" key="7">
    <source>
        <dbReference type="Pfam" id="PF01336"/>
    </source>
</evidence>
<evidence type="ECO:0000313" key="12">
    <source>
        <dbReference type="Proteomes" id="UP000010469"/>
    </source>
</evidence>
<dbReference type="AlphaFoldDB" id="L0ABA2"/>
<dbReference type="EMBL" id="CP003378">
    <property type="protein sequence ID" value="AFZ70330.1"/>
    <property type="molecule type" value="Genomic_DNA"/>
</dbReference>
<evidence type="ECO:0000256" key="3">
    <source>
        <dbReference type="ARBA" id="ARBA00022694"/>
    </source>
</evidence>
<keyword evidence="2 6" id="KW-0436">Ligase</keyword>
<evidence type="ECO:0000256" key="5">
    <source>
        <dbReference type="ARBA" id="ARBA00022840"/>
    </source>
</evidence>
<feature type="domain" description="TiaS FLD" evidence="8">
    <location>
        <begin position="145"/>
        <end position="255"/>
    </location>
</feature>
<comment type="function">
    <text evidence="6">ATP-dependent agmatine transferase that catalyzes the formation of 2-agmatinylcytidine (agm2C) at the wobble position (C34) of tRNA(Ile2), converting the codon specificity from AUG to AUA.</text>
</comment>
<reference evidence="12" key="1">
    <citation type="submission" date="2012-03" db="EMBL/GenBank/DDBJ databases">
        <title>Complete genome of Caldisphaera lagunensis DSM 15908.</title>
        <authorList>
            <person name="Lucas S."/>
            <person name="Copeland A."/>
            <person name="Lapidus A."/>
            <person name="Glavina del Rio T."/>
            <person name="Dalin E."/>
            <person name="Tice H."/>
            <person name="Bruce D."/>
            <person name="Goodwin L."/>
            <person name="Pitluck S."/>
            <person name="Peters L."/>
            <person name="Mikhailova N."/>
            <person name="Teshima H."/>
            <person name="Kyrpides N."/>
            <person name="Mavromatis K."/>
            <person name="Ivanova N."/>
            <person name="Brettin T."/>
            <person name="Detter J.C."/>
            <person name="Han C."/>
            <person name="Larimer F."/>
            <person name="Land M."/>
            <person name="Hauser L."/>
            <person name="Markowitz V."/>
            <person name="Cheng J.-F."/>
            <person name="Hugenholtz P."/>
            <person name="Woyke T."/>
            <person name="Wu D."/>
            <person name="Spring S."/>
            <person name="Schroeder M."/>
            <person name="Brambilla E."/>
            <person name="Klenk H.-P."/>
            <person name="Eisen J.A."/>
        </authorList>
    </citation>
    <scope>NUCLEOTIDE SEQUENCE [LARGE SCALE GENOMIC DNA]</scope>
    <source>
        <strain evidence="12">DSM 15908 / JCM 11604 / IC-154</strain>
    </source>
</reference>
<dbReference type="PANTHER" id="PTHR40705">
    <property type="entry name" value="TRNA(ILE2) 2-AGMATINYLCYTIDINE SYNTHETASE TIAS"/>
    <property type="match status" value="1"/>
</dbReference>
<dbReference type="RefSeq" id="WP_015232228.1">
    <property type="nucleotide sequence ID" value="NC_019791.1"/>
</dbReference>
<keyword evidence="3 6" id="KW-0819">tRNA processing</keyword>
<dbReference type="GO" id="GO:0002101">
    <property type="term" value="P:tRNA wobble cytosine modification"/>
    <property type="evidence" value="ECO:0007669"/>
    <property type="project" value="UniProtKB-UniRule"/>
</dbReference>
<accession>L0ABA2</accession>
<keyword evidence="1 6" id="KW-0963">Cytoplasm</keyword>
<dbReference type="Pfam" id="PF22641">
    <property type="entry name" value="TiaS_TCKD"/>
    <property type="match status" value="1"/>
</dbReference>
<dbReference type="KEGG" id="clg:Calag_0571"/>
<protein>
    <recommendedName>
        <fullName evidence="6">tRNA(Ile2) 2-agmatinylcytidine synthetase TiaS</fullName>
        <shortName evidence="6">tRNA(Ile2)-agm2C synthetase</shortName>
        <ecNumber evidence="6">6.3.4.22</ecNumber>
    </recommendedName>
    <alternativeName>
        <fullName evidence="6">tRNA(Ile2) agmatidine synthetase</fullName>
    </alternativeName>
</protein>
<sequence length="443" mass="50839">MNNIISISFDDIDSQYGGCTTHFTGIFFNEIKNKVKLIDYPLLIRLNPGIPWKTRGNASTALRFIYDDPKEIFEIAKNLVDEYTNPRPPLPNKKPGIVMIQGKPWENEKFKTFYKKTLSDFVLLDDAIKLLNDESNKENVFYYGGKGLIGATAAQGALGLYEPYTYELIFYRLPENWDKERCVDDNTVLKVDKSLPSCTINNYDYIKEKSSVKPNGPDPILAGFRGTCEKLLWNYEKSLCEKPHFSLLYRSNQHTSFELFKDFYPYPYRNVEIEGTVLNTKILPKGHVIITLRTKYGDFDISFYKDTGPLNKAAKLLEKGDVIKVQGSVRPYSFNNTTISAYSMEVISINYTSIKLSPRCVVCGSRMKSLGKGKGFRCEKCGFETKNVEKIEIIKDRKLLPGIYLPETGELMHLQKEKYVRLPILTNFPNVDEHDILKIYNNP</sequence>
<dbReference type="Proteomes" id="UP000010469">
    <property type="component" value="Chromosome"/>
</dbReference>
<dbReference type="GO" id="GO:0016879">
    <property type="term" value="F:ligase activity, forming carbon-nitrogen bonds"/>
    <property type="evidence" value="ECO:0007669"/>
    <property type="project" value="UniProtKB-UniRule"/>
</dbReference>
<dbReference type="Pfam" id="PF23783">
    <property type="entry name" value="Zn_ribbon_TiaS"/>
    <property type="match status" value="1"/>
</dbReference>
<evidence type="ECO:0000256" key="2">
    <source>
        <dbReference type="ARBA" id="ARBA00022598"/>
    </source>
</evidence>
<feature type="domain" description="TiaS C-terminal zinc ribbon" evidence="10">
    <location>
        <begin position="358"/>
        <end position="399"/>
    </location>
</feature>
<evidence type="ECO:0000313" key="11">
    <source>
        <dbReference type="EMBL" id="AFZ70330.1"/>
    </source>
</evidence>
<dbReference type="Pfam" id="PF01336">
    <property type="entry name" value="tRNA_anti-codon"/>
    <property type="match status" value="1"/>
</dbReference>
<dbReference type="STRING" id="1056495.Calag_0571"/>
<dbReference type="HOGENOM" id="CLU_675459_0_0_2"/>
<dbReference type="EC" id="6.3.4.22" evidence="6"/>
<evidence type="ECO:0000259" key="9">
    <source>
        <dbReference type="Pfam" id="PF22641"/>
    </source>
</evidence>
<dbReference type="InParanoid" id="L0ABA2"/>
<evidence type="ECO:0000256" key="4">
    <source>
        <dbReference type="ARBA" id="ARBA00022741"/>
    </source>
</evidence>
<evidence type="ECO:0000259" key="8">
    <source>
        <dbReference type="Pfam" id="PF08489"/>
    </source>
</evidence>
<keyword evidence="12" id="KW-1185">Reference proteome</keyword>
<dbReference type="Gene3D" id="3.90.600.20">
    <property type="match status" value="1"/>
</dbReference>
<organism evidence="11 12">
    <name type="scientific">Caldisphaera lagunensis (strain DSM 15908 / JCM 11604 / ANMR 0165 / IC-154)</name>
    <dbReference type="NCBI Taxonomy" id="1056495"/>
    <lineage>
        <taxon>Archaea</taxon>
        <taxon>Thermoproteota</taxon>
        <taxon>Thermoprotei</taxon>
        <taxon>Acidilobales</taxon>
        <taxon>Caldisphaeraceae</taxon>
        <taxon>Caldisphaera</taxon>
    </lineage>
</organism>
<keyword evidence="4 6" id="KW-0547">Nucleotide-binding</keyword>
<dbReference type="HAMAP" id="MF_01892">
    <property type="entry name" value="tRNA_Ile2_agm2C_synt"/>
    <property type="match status" value="1"/>
</dbReference>
<dbReference type="GO" id="GO:0003677">
    <property type="term" value="F:DNA binding"/>
    <property type="evidence" value="ECO:0007669"/>
    <property type="project" value="UniProtKB-KW"/>
</dbReference>
<comment type="similarity">
    <text evidence="6">Belongs to the TiaS family.</text>
</comment>